<feature type="region of interest" description="Disordered" evidence="1">
    <location>
        <begin position="214"/>
        <end position="285"/>
    </location>
</feature>
<keyword evidence="2" id="KW-1133">Transmembrane helix</keyword>
<dbReference type="AlphaFoldDB" id="A0A9P4NP76"/>
<comment type="caution">
    <text evidence="4">The sequence shown here is derived from an EMBL/GenBank/DDBJ whole genome shotgun (WGS) entry which is preliminary data.</text>
</comment>
<keyword evidence="2" id="KW-0472">Membrane</keyword>
<sequence length="285" mass="31170">MSCFPKRPPLSFILRILLTSLWALGVTAQNNTCYFPNGLASPGKPCYPNARQSGCCSPGFSCLSNGVCQAGAPVPNETTMKYSLYRSSCTDETFKDPACPHFCIGKEDHQEAGQGLQLCSAELGTYCCRRDYDCCTNSTITYTLGKSDVVTTLPRLPVSTPKHIPIETHPIAEPKADRFAKDTIIGAGAGIGVAGFLFLSGCCVWLVRKRSKRKKPKRKRSRELDSMDPAELSMRKEVSASVSAMGEESPPVELSELRRHPRDGTQSTTNVRYGEATPHTPRRQA</sequence>
<evidence type="ECO:0000313" key="4">
    <source>
        <dbReference type="EMBL" id="KAF2429166.1"/>
    </source>
</evidence>
<dbReference type="Proteomes" id="UP000800235">
    <property type="component" value="Unassembled WGS sequence"/>
</dbReference>
<evidence type="ECO:0008006" key="6">
    <source>
        <dbReference type="Google" id="ProtNLM"/>
    </source>
</evidence>
<keyword evidence="3" id="KW-0732">Signal</keyword>
<evidence type="ECO:0000313" key="5">
    <source>
        <dbReference type="Proteomes" id="UP000800235"/>
    </source>
</evidence>
<evidence type="ECO:0000256" key="2">
    <source>
        <dbReference type="SAM" id="Phobius"/>
    </source>
</evidence>
<evidence type="ECO:0000256" key="3">
    <source>
        <dbReference type="SAM" id="SignalP"/>
    </source>
</evidence>
<keyword evidence="2" id="KW-0812">Transmembrane</keyword>
<proteinExistence type="predicted"/>
<feature type="chain" id="PRO_5040482541" description="Mid2 domain-containing protein" evidence="3">
    <location>
        <begin position="29"/>
        <end position="285"/>
    </location>
</feature>
<accession>A0A9P4NP76</accession>
<name>A0A9P4NP76_9PEZI</name>
<keyword evidence="5" id="KW-1185">Reference proteome</keyword>
<dbReference type="EMBL" id="MU007049">
    <property type="protein sequence ID" value="KAF2429166.1"/>
    <property type="molecule type" value="Genomic_DNA"/>
</dbReference>
<feature type="transmembrane region" description="Helical" evidence="2">
    <location>
        <begin position="184"/>
        <end position="207"/>
    </location>
</feature>
<evidence type="ECO:0000256" key="1">
    <source>
        <dbReference type="SAM" id="MobiDB-lite"/>
    </source>
</evidence>
<organism evidence="4 5">
    <name type="scientific">Tothia fuscella</name>
    <dbReference type="NCBI Taxonomy" id="1048955"/>
    <lineage>
        <taxon>Eukaryota</taxon>
        <taxon>Fungi</taxon>
        <taxon>Dikarya</taxon>
        <taxon>Ascomycota</taxon>
        <taxon>Pezizomycotina</taxon>
        <taxon>Dothideomycetes</taxon>
        <taxon>Pleosporomycetidae</taxon>
        <taxon>Venturiales</taxon>
        <taxon>Cylindrosympodiaceae</taxon>
        <taxon>Tothia</taxon>
    </lineage>
</organism>
<gene>
    <name evidence="4" type="ORF">EJ08DRAFT_302227</name>
</gene>
<dbReference type="OrthoDB" id="5215637at2759"/>
<reference evidence="4" key="1">
    <citation type="journal article" date="2020" name="Stud. Mycol.">
        <title>101 Dothideomycetes genomes: a test case for predicting lifestyles and emergence of pathogens.</title>
        <authorList>
            <person name="Haridas S."/>
            <person name="Albert R."/>
            <person name="Binder M."/>
            <person name="Bloem J."/>
            <person name="Labutti K."/>
            <person name="Salamov A."/>
            <person name="Andreopoulos B."/>
            <person name="Baker S."/>
            <person name="Barry K."/>
            <person name="Bills G."/>
            <person name="Bluhm B."/>
            <person name="Cannon C."/>
            <person name="Castanera R."/>
            <person name="Culley D."/>
            <person name="Daum C."/>
            <person name="Ezra D."/>
            <person name="Gonzalez J."/>
            <person name="Henrissat B."/>
            <person name="Kuo A."/>
            <person name="Liang C."/>
            <person name="Lipzen A."/>
            <person name="Lutzoni F."/>
            <person name="Magnuson J."/>
            <person name="Mondo S."/>
            <person name="Nolan M."/>
            <person name="Ohm R."/>
            <person name="Pangilinan J."/>
            <person name="Park H.-J."/>
            <person name="Ramirez L."/>
            <person name="Alfaro M."/>
            <person name="Sun H."/>
            <person name="Tritt A."/>
            <person name="Yoshinaga Y."/>
            <person name="Zwiers L.-H."/>
            <person name="Turgeon B."/>
            <person name="Goodwin S."/>
            <person name="Spatafora J."/>
            <person name="Crous P."/>
            <person name="Grigoriev I."/>
        </authorList>
    </citation>
    <scope>NUCLEOTIDE SEQUENCE</scope>
    <source>
        <strain evidence="4">CBS 130266</strain>
    </source>
</reference>
<feature type="signal peptide" evidence="3">
    <location>
        <begin position="1"/>
        <end position="28"/>
    </location>
</feature>
<protein>
    <recommendedName>
        <fullName evidence="6">Mid2 domain-containing protein</fullName>
    </recommendedName>
</protein>